<feature type="transmembrane region" description="Helical" evidence="1">
    <location>
        <begin position="246"/>
        <end position="267"/>
    </location>
</feature>
<dbReference type="EMBL" id="PTJA01000003">
    <property type="protein sequence ID" value="PPK81906.1"/>
    <property type="molecule type" value="Genomic_DNA"/>
</dbReference>
<name>A0A2S6HVD1_9FIRM</name>
<comment type="caution">
    <text evidence="3">The sequence shown here is derived from an EMBL/GenBank/DDBJ whole genome shotgun (WGS) entry which is preliminary data.</text>
</comment>
<dbReference type="Proteomes" id="UP000237749">
    <property type="component" value="Unassembled WGS sequence"/>
</dbReference>
<accession>A0A2S6HVD1</accession>
<evidence type="ECO:0000256" key="1">
    <source>
        <dbReference type="SAM" id="Phobius"/>
    </source>
</evidence>
<organism evidence="3 4">
    <name type="scientific">Lacrimispora xylanisolvens</name>
    <dbReference type="NCBI Taxonomy" id="384636"/>
    <lineage>
        <taxon>Bacteria</taxon>
        <taxon>Bacillati</taxon>
        <taxon>Bacillota</taxon>
        <taxon>Clostridia</taxon>
        <taxon>Lachnospirales</taxon>
        <taxon>Lachnospiraceae</taxon>
        <taxon>Lacrimispora</taxon>
    </lineage>
</organism>
<dbReference type="OrthoDB" id="1643401at2"/>
<dbReference type="AlphaFoldDB" id="A0A2S6HVD1"/>
<keyword evidence="1" id="KW-0472">Membrane</keyword>
<feature type="domain" description="DUF6449" evidence="2">
    <location>
        <begin position="465"/>
        <end position="614"/>
    </location>
</feature>
<dbReference type="RefSeq" id="WP_104435926.1">
    <property type="nucleotide sequence ID" value="NZ_PTJA01000003.1"/>
</dbReference>
<sequence>MTSKSLFFKLIQEDGKRRLWAVTLAFLMFFFSLPVTIAMVIGESLKQEETIASIHSQLRHLMGFQNGFITFLLIALSIVMGVTSFSYLHSRQKVDFYHGIPVNRKHLFWANYLNGIFIVAVVYGVNLILTLGVTTAYGISPSALMGSVISGYLLFMLHYAMIYAVTVLAMIMTGSVIVGIFGTAVFEGYFTILLFILQGCYGYFFHTSYRSGEELFRPFLVKSSPYAIFIYNVALDNGGRLGAELVSQIIIVALLFVIFTFLCLFLYKKRGSESAKKAMAFKISMPIIRIPIVVLSSLSGCFVFWTIRSDMGWAVFGLLCGMFLSHCVIEIIYHFDFRKLFSNWKQMIASALVAAVIFGGFQMDLFGYDSYIPSENSIDSMAISLNNDNNWVSYGEAVWDTVDDYRWVYQSGDDYIFSHMKLENKAPALSMVKKAVEYNRGKNWDRLPDNDWDQSDRSCNFSVKYTLKNGKNVYRSYSLKNSEVKEELSQLYEDQDFIQAVYPIFSQTAENTSAVRVSRGSQSNIISRDKNGTDKAMTEKLLLAYQKDLSQLKVETMSKENPVASIQFMTKIQAEADSKRELNRNSWQYSDLTSRGYYPIYPSFTNTLNLLRECQLDVDSWNSYEEIKEITFDLSQLSKYDKDNYENSSSLYYTVSDPQLIAQIMSQAAIDEYAGMNPFGIWNTECISFSAVSSALGNRSEIQYIVPLKQLPDSVREALKP</sequence>
<reference evidence="3 4" key="1">
    <citation type="submission" date="2018-02" db="EMBL/GenBank/DDBJ databases">
        <title>Genomic Encyclopedia of Archaeal and Bacterial Type Strains, Phase II (KMG-II): from individual species to whole genera.</title>
        <authorList>
            <person name="Goeker M."/>
        </authorList>
    </citation>
    <scope>NUCLEOTIDE SEQUENCE [LARGE SCALE GENOMIC DNA]</scope>
    <source>
        <strain evidence="3 4">DSM 3808</strain>
    </source>
</reference>
<keyword evidence="4" id="KW-1185">Reference proteome</keyword>
<evidence type="ECO:0000313" key="3">
    <source>
        <dbReference type="EMBL" id="PPK81906.1"/>
    </source>
</evidence>
<keyword evidence="1" id="KW-0812">Transmembrane</keyword>
<gene>
    <name evidence="3" type="ORF">BXY41_103115</name>
</gene>
<proteinExistence type="predicted"/>
<feature type="transmembrane region" description="Helical" evidence="1">
    <location>
        <begin position="347"/>
        <end position="368"/>
    </location>
</feature>
<keyword evidence="1" id="KW-1133">Transmembrane helix</keyword>
<dbReference type="InterPro" id="IPR045611">
    <property type="entry name" value="DUF6449"/>
</dbReference>
<evidence type="ECO:0000313" key="4">
    <source>
        <dbReference type="Proteomes" id="UP000237749"/>
    </source>
</evidence>
<dbReference type="Pfam" id="PF20047">
    <property type="entry name" value="DUF6449"/>
    <property type="match status" value="1"/>
</dbReference>
<feature type="transmembrane region" description="Helical" evidence="1">
    <location>
        <begin position="313"/>
        <end position="335"/>
    </location>
</feature>
<feature type="transmembrane region" description="Helical" evidence="1">
    <location>
        <begin position="68"/>
        <end position="88"/>
    </location>
</feature>
<feature type="transmembrane region" description="Helical" evidence="1">
    <location>
        <begin position="20"/>
        <end position="41"/>
    </location>
</feature>
<feature type="transmembrane region" description="Helical" evidence="1">
    <location>
        <begin position="188"/>
        <end position="204"/>
    </location>
</feature>
<feature type="transmembrane region" description="Helical" evidence="1">
    <location>
        <begin position="287"/>
        <end position="307"/>
    </location>
</feature>
<feature type="transmembrane region" description="Helical" evidence="1">
    <location>
        <begin position="109"/>
        <end position="129"/>
    </location>
</feature>
<evidence type="ECO:0000259" key="2">
    <source>
        <dbReference type="Pfam" id="PF20047"/>
    </source>
</evidence>
<protein>
    <submittedName>
        <fullName evidence="3">ABC-2 type transport system permease protein</fullName>
    </submittedName>
</protein>